<evidence type="ECO:0000313" key="2">
    <source>
        <dbReference type="EMBL" id="KAL0992528.1"/>
    </source>
</evidence>
<evidence type="ECO:0000256" key="1">
    <source>
        <dbReference type="SAM" id="MobiDB-lite"/>
    </source>
</evidence>
<feature type="region of interest" description="Disordered" evidence="1">
    <location>
        <begin position="42"/>
        <end position="81"/>
    </location>
</feature>
<protein>
    <submittedName>
        <fullName evidence="2">Uncharacterized protein</fullName>
    </submittedName>
</protein>
<dbReference type="Proteomes" id="UP001557470">
    <property type="component" value="Unassembled WGS sequence"/>
</dbReference>
<feature type="compositionally biased region" description="Polar residues" evidence="1">
    <location>
        <begin position="42"/>
        <end position="54"/>
    </location>
</feature>
<keyword evidence="3" id="KW-1185">Reference proteome</keyword>
<name>A0ABD0WZK0_UMBPY</name>
<evidence type="ECO:0000313" key="3">
    <source>
        <dbReference type="Proteomes" id="UP001557470"/>
    </source>
</evidence>
<gene>
    <name evidence="2" type="ORF">UPYG_G00094530</name>
</gene>
<feature type="region of interest" description="Disordered" evidence="1">
    <location>
        <begin position="1"/>
        <end position="26"/>
    </location>
</feature>
<organism evidence="2 3">
    <name type="scientific">Umbra pygmaea</name>
    <name type="common">Eastern mudminnow</name>
    <dbReference type="NCBI Taxonomy" id="75934"/>
    <lineage>
        <taxon>Eukaryota</taxon>
        <taxon>Metazoa</taxon>
        <taxon>Chordata</taxon>
        <taxon>Craniata</taxon>
        <taxon>Vertebrata</taxon>
        <taxon>Euteleostomi</taxon>
        <taxon>Actinopterygii</taxon>
        <taxon>Neopterygii</taxon>
        <taxon>Teleostei</taxon>
        <taxon>Protacanthopterygii</taxon>
        <taxon>Esociformes</taxon>
        <taxon>Umbridae</taxon>
        <taxon>Umbra</taxon>
    </lineage>
</organism>
<proteinExistence type="predicted"/>
<dbReference type="EMBL" id="JAGEUA010000003">
    <property type="protein sequence ID" value="KAL0992528.1"/>
    <property type="molecule type" value="Genomic_DNA"/>
</dbReference>
<dbReference type="AlphaFoldDB" id="A0ABD0WZK0"/>
<accession>A0ABD0WZK0</accession>
<sequence>MILSRESFEGTTASKTRPSGEDDLKIESVSKIHLKRPYSSVPSYMSMKSEQSMYPPTKFQKDNKSSSSSEVSTAAPGFSSLHIRPTTSCEFII</sequence>
<reference evidence="2 3" key="1">
    <citation type="submission" date="2024-06" db="EMBL/GenBank/DDBJ databases">
        <authorList>
            <person name="Pan Q."/>
            <person name="Wen M."/>
            <person name="Jouanno E."/>
            <person name="Zahm M."/>
            <person name="Klopp C."/>
            <person name="Cabau C."/>
            <person name="Louis A."/>
            <person name="Berthelot C."/>
            <person name="Parey E."/>
            <person name="Roest Crollius H."/>
            <person name="Montfort J."/>
            <person name="Robinson-Rechavi M."/>
            <person name="Bouchez O."/>
            <person name="Lampietro C."/>
            <person name="Lopez Roques C."/>
            <person name="Donnadieu C."/>
            <person name="Postlethwait J."/>
            <person name="Bobe J."/>
            <person name="Verreycken H."/>
            <person name="Guiguen Y."/>
        </authorList>
    </citation>
    <scope>NUCLEOTIDE SEQUENCE [LARGE SCALE GENOMIC DNA]</scope>
    <source>
        <strain evidence="2">Up_M1</strain>
        <tissue evidence="2">Testis</tissue>
    </source>
</reference>
<comment type="caution">
    <text evidence="2">The sequence shown here is derived from an EMBL/GenBank/DDBJ whole genome shotgun (WGS) entry which is preliminary data.</text>
</comment>